<keyword evidence="2" id="KW-1185">Reference proteome</keyword>
<proteinExistence type="predicted"/>
<gene>
    <name evidence="1" type="ORF">OB236_05955</name>
</gene>
<organism evidence="1 2">
    <name type="scientific">Paenibacillus baimaensis</name>
    <dbReference type="NCBI Taxonomy" id="2982185"/>
    <lineage>
        <taxon>Bacteria</taxon>
        <taxon>Bacillati</taxon>
        <taxon>Bacillota</taxon>
        <taxon>Bacilli</taxon>
        <taxon>Bacillales</taxon>
        <taxon>Paenibacillaceae</taxon>
        <taxon>Paenibacillus</taxon>
    </lineage>
</organism>
<comment type="caution">
    <text evidence="1">The sequence shown here is derived from an EMBL/GenBank/DDBJ whole genome shotgun (WGS) entry which is preliminary data.</text>
</comment>
<reference evidence="1 2" key="1">
    <citation type="submission" date="2022-09" db="EMBL/GenBank/DDBJ databases">
        <authorList>
            <person name="Han X.L."/>
            <person name="Wang Q."/>
            <person name="Lu T."/>
        </authorList>
    </citation>
    <scope>NUCLEOTIDE SEQUENCE [LARGE SCALE GENOMIC DNA]</scope>
    <source>
        <strain evidence="1 2">WQ 127069</strain>
    </source>
</reference>
<evidence type="ECO:0000313" key="1">
    <source>
        <dbReference type="EMBL" id="MCU6791671.1"/>
    </source>
</evidence>
<accession>A0ABT2UAK5</accession>
<dbReference type="PANTHER" id="PTHR38009">
    <property type="entry name" value="CONSERVED HYPOTHETICAL PHAGE TAIL PROTEIN"/>
    <property type="match status" value="1"/>
</dbReference>
<dbReference type="Pfam" id="PF06841">
    <property type="entry name" value="Phage_T4_gp19"/>
    <property type="match status" value="1"/>
</dbReference>
<sequence>MYSIRGEKQMSEASRRNEISAPLRFEVELDGLFVGGFTEVTGLNSEIELVPYSEGGLNDYVHYFRKGVKNPRIVLKRGITKSSDLWDWYADALKGKIVRQSGSIILNHISGNEICRWNFLEAYPVKWSGPDMNSTSTSVAIESIELVHNGLKTVFSKK</sequence>
<dbReference type="Proteomes" id="UP001652445">
    <property type="component" value="Unassembled WGS sequence"/>
</dbReference>
<dbReference type="EMBL" id="JAOQIO010000011">
    <property type="protein sequence ID" value="MCU6791671.1"/>
    <property type="molecule type" value="Genomic_DNA"/>
</dbReference>
<dbReference type="InterPro" id="IPR010667">
    <property type="entry name" value="Phage_T4_Gp19"/>
</dbReference>
<dbReference type="PANTHER" id="PTHR38009:SF1">
    <property type="entry name" value="CONSERVED HYPOTHETICAL PHAGE TAIL PROTEIN"/>
    <property type="match status" value="1"/>
</dbReference>
<name>A0ABT2UAK5_9BACL</name>
<protein>
    <submittedName>
        <fullName evidence="1">Phage tail protein</fullName>
    </submittedName>
</protein>
<dbReference type="InterPro" id="IPR011747">
    <property type="entry name" value="CHP02241"/>
</dbReference>
<evidence type="ECO:0000313" key="2">
    <source>
        <dbReference type="Proteomes" id="UP001652445"/>
    </source>
</evidence>
<dbReference type="NCBIfam" id="TIGR02241">
    <property type="entry name" value="conserved hypothetical phage tail region protein"/>
    <property type="match status" value="1"/>
</dbReference>